<sequence>MKYSKTIVSIIIGSIMILPFHQINAATLSEETQATTEEDMETSQSTEMQAEGGEVDNGSLSSEASDWLSKNLKDNNYQNLGLDTSLFTLASKPDGLGSVNQKYETLLEEFTQEGLGNTSKLEEAKLSEYTQDAEAVFTNTYGKLANQLKLSTPKIPKSINSSSYLKKAKKARDKAYKEQKKSSTYKKVKKGVNSSASLKKAKSKM</sequence>
<evidence type="ECO:0000256" key="1">
    <source>
        <dbReference type="SAM" id="MobiDB-lite"/>
    </source>
</evidence>
<evidence type="ECO:0000313" key="4">
    <source>
        <dbReference type="Proteomes" id="UP000635828"/>
    </source>
</evidence>
<accession>A0ABR7FPV8</accession>
<comment type="caution">
    <text evidence="3">The sequence shown here is derived from an EMBL/GenBank/DDBJ whole genome shotgun (WGS) entry which is preliminary data.</text>
</comment>
<name>A0ABR7FPV8_9FIRM</name>
<evidence type="ECO:0000256" key="2">
    <source>
        <dbReference type="SAM" id="SignalP"/>
    </source>
</evidence>
<dbReference type="EMBL" id="JACOOS010000005">
    <property type="protein sequence ID" value="MBC5677250.1"/>
    <property type="molecule type" value="Genomic_DNA"/>
</dbReference>
<dbReference type="Proteomes" id="UP000635828">
    <property type="component" value="Unassembled WGS sequence"/>
</dbReference>
<organism evidence="3 4">
    <name type="scientific">Anaerostipes hominis</name>
    <name type="common">ex Liu et al. 2021</name>
    <dbReference type="NCBI Taxonomy" id="2763018"/>
    <lineage>
        <taxon>Bacteria</taxon>
        <taxon>Bacillati</taxon>
        <taxon>Bacillota</taxon>
        <taxon>Clostridia</taxon>
        <taxon>Lachnospirales</taxon>
        <taxon>Lachnospiraceae</taxon>
        <taxon>Anaerostipes</taxon>
    </lineage>
</organism>
<reference evidence="3 4" key="1">
    <citation type="submission" date="2020-08" db="EMBL/GenBank/DDBJ databases">
        <title>Genome public.</title>
        <authorList>
            <person name="Liu C."/>
            <person name="Sun Q."/>
        </authorList>
    </citation>
    <scope>NUCLEOTIDE SEQUENCE [LARGE SCALE GENOMIC DNA]</scope>
    <source>
        <strain evidence="3 4">NSJ-7</strain>
    </source>
</reference>
<proteinExistence type="predicted"/>
<feature type="region of interest" description="Disordered" evidence="1">
    <location>
        <begin position="32"/>
        <end position="62"/>
    </location>
</feature>
<evidence type="ECO:0000313" key="3">
    <source>
        <dbReference type="EMBL" id="MBC5677250.1"/>
    </source>
</evidence>
<gene>
    <name evidence="3" type="ORF">H8S22_06390</name>
</gene>
<keyword evidence="4" id="KW-1185">Reference proteome</keyword>
<keyword evidence="2" id="KW-0732">Signal</keyword>
<dbReference type="RefSeq" id="WP_095142915.1">
    <property type="nucleotide sequence ID" value="NZ_JACOOS010000005.1"/>
</dbReference>
<feature type="region of interest" description="Disordered" evidence="1">
    <location>
        <begin position="161"/>
        <end position="205"/>
    </location>
</feature>
<protein>
    <submittedName>
        <fullName evidence="3">Uncharacterized protein</fullName>
    </submittedName>
</protein>
<feature type="chain" id="PRO_5046578845" evidence="2">
    <location>
        <begin position="26"/>
        <end position="205"/>
    </location>
</feature>
<feature type="signal peptide" evidence="2">
    <location>
        <begin position="1"/>
        <end position="25"/>
    </location>
</feature>